<sequence length="764" mass="84589">MVAAQYPVRPALRHDEEEITGYVDTWVVSPGDVANVKISSTSPKLKYQLVRLLQGLDVPHAPTPAKEVVEHGPKGELKGRFQASHPGSYGLVEAWTREPLLDKSEAVQIEFYAQPWMLHAPHPQAILSNLDTTKKAGLCVLLDKEDNLVVWIGTGKAIETKKIASSARRERWFHVSLTIRGKDLQLELSHLKAGNEIAPGPTTIHTTLADAARLDSGSPLYFAATLAANPLSASEFPVHFFNGRIDSPTFRALGKKSWDIAKYDFSVGIDTNEIFDVSGSGLSGILVNAPTRAIRGHDYDHKLIGVGWKEAKYGFGAIHFHDDDLDDAAWDTDFQFTVPSDLRSGAYAIEVKDTQSDLKDAIVFFVRPKEVRPQAKIAFVFPTFTYLAYANEHMYDESKPTRISFPEGIQLVASDNYHKMVRRHDLGLSIYDIHSDGSGVVYSTTKRPILNVRPDYIHWGFQRPREFSADLLMVGFLEKHFGDGYDILTDHDLHLRGRAALAQYDVVISGSHPEYPSFEALDAYEGHAQNGGSLIYAGGNGFYWKSVTDPKRPHRMEVRRADVGARTHQNPAGERHHALNGELGGLWRSLGRAPNELWGIGSCASGKGPGRPFIPTEEALNNPSLAWLWKGLNEESKKLLGTKGLAGGASGDELDRLDFAIGSPENAILLARSERHDDHFMLFNEELIFPMTGTLGSTSPLVRSDMVYYETNGGGSVFSVGSINWNNSLAWDGYQNDVAQITENVIREFLARGKKNNQNNKGHL</sequence>
<evidence type="ECO:0000259" key="1">
    <source>
        <dbReference type="Pfam" id="PF20254"/>
    </source>
</evidence>
<gene>
    <name evidence="2" type="ORF">CDV36_002532</name>
</gene>
<protein>
    <recommendedName>
        <fullName evidence="1">N,N-dimethylformamidase beta subunit-like C-terminal domain-containing protein</fullName>
    </recommendedName>
</protein>
<accession>A0A3M2SJW6</accession>
<dbReference type="STRING" id="2010991.A0A3M2SJW6"/>
<dbReference type="Proteomes" id="UP000277212">
    <property type="component" value="Unassembled WGS sequence"/>
</dbReference>
<dbReference type="SUPFAM" id="SSF49899">
    <property type="entry name" value="Concanavalin A-like lectins/glucanases"/>
    <property type="match status" value="1"/>
</dbReference>
<feature type="domain" description="N,N-dimethylformamidase beta subunit-like C-terminal" evidence="1">
    <location>
        <begin position="292"/>
        <end position="735"/>
    </location>
</feature>
<keyword evidence="3" id="KW-1185">Reference proteome</keyword>
<reference evidence="2 3" key="1">
    <citation type="submission" date="2017-06" db="EMBL/GenBank/DDBJ databases">
        <title>Comparative genomic analysis of Ambrosia Fusariam Clade fungi.</title>
        <authorList>
            <person name="Stajich J.E."/>
            <person name="Carrillo J."/>
            <person name="Kijimoto T."/>
            <person name="Eskalen A."/>
            <person name="O'Donnell K."/>
            <person name="Kasson M."/>
        </authorList>
    </citation>
    <scope>NUCLEOTIDE SEQUENCE [LARGE SCALE GENOMIC DNA]</scope>
    <source>
        <strain evidence="2">UCR3666</strain>
    </source>
</reference>
<comment type="caution">
    <text evidence="2">The sequence shown here is derived from an EMBL/GenBank/DDBJ whole genome shotgun (WGS) entry which is preliminary data.</text>
</comment>
<dbReference type="InterPro" id="IPR013320">
    <property type="entry name" value="ConA-like_dom_sf"/>
</dbReference>
<dbReference type="EMBL" id="NKUJ01000027">
    <property type="protein sequence ID" value="RMJ17841.1"/>
    <property type="molecule type" value="Genomic_DNA"/>
</dbReference>
<proteinExistence type="predicted"/>
<evidence type="ECO:0000313" key="3">
    <source>
        <dbReference type="Proteomes" id="UP000277212"/>
    </source>
</evidence>
<organism evidence="2 3">
    <name type="scientific">Fusarium kuroshium</name>
    <dbReference type="NCBI Taxonomy" id="2010991"/>
    <lineage>
        <taxon>Eukaryota</taxon>
        <taxon>Fungi</taxon>
        <taxon>Dikarya</taxon>
        <taxon>Ascomycota</taxon>
        <taxon>Pezizomycotina</taxon>
        <taxon>Sordariomycetes</taxon>
        <taxon>Hypocreomycetidae</taxon>
        <taxon>Hypocreales</taxon>
        <taxon>Nectriaceae</taxon>
        <taxon>Fusarium</taxon>
        <taxon>Fusarium solani species complex</taxon>
    </lineage>
</organism>
<name>A0A3M2SJW6_9HYPO</name>
<dbReference type="Pfam" id="PF20254">
    <property type="entry name" value="DMFA2_C"/>
    <property type="match status" value="1"/>
</dbReference>
<evidence type="ECO:0000313" key="2">
    <source>
        <dbReference type="EMBL" id="RMJ17841.1"/>
    </source>
</evidence>
<dbReference type="InterPro" id="IPR046540">
    <property type="entry name" value="DMFA2_C"/>
</dbReference>
<dbReference type="AlphaFoldDB" id="A0A3M2SJW6"/>
<dbReference type="OrthoDB" id="5287072at2759"/>